<dbReference type="EMBL" id="MDYN01000048">
    <property type="protein sequence ID" value="OQD79571.1"/>
    <property type="molecule type" value="Genomic_DNA"/>
</dbReference>
<comment type="caution">
    <text evidence="1">The sequence shown here is derived from an EMBL/GenBank/DDBJ whole genome shotgun (WGS) entry which is preliminary data.</text>
</comment>
<sequence>MDFLNGFSWSSPSALYPS</sequence>
<name>A0A1V6PRN2_9EURO</name>
<proteinExistence type="predicted"/>
<protein>
    <submittedName>
        <fullName evidence="1">Uncharacterized protein</fullName>
    </submittedName>
</protein>
<dbReference type="Proteomes" id="UP000191672">
    <property type="component" value="Unassembled WGS sequence"/>
</dbReference>
<accession>A0A1V6PRN2</accession>
<organism evidence="1 2">
    <name type="scientific">Penicillium antarcticum</name>
    <dbReference type="NCBI Taxonomy" id="416450"/>
    <lineage>
        <taxon>Eukaryota</taxon>
        <taxon>Fungi</taxon>
        <taxon>Dikarya</taxon>
        <taxon>Ascomycota</taxon>
        <taxon>Pezizomycotina</taxon>
        <taxon>Eurotiomycetes</taxon>
        <taxon>Eurotiomycetidae</taxon>
        <taxon>Eurotiales</taxon>
        <taxon>Aspergillaceae</taxon>
        <taxon>Penicillium</taxon>
    </lineage>
</organism>
<dbReference type="AlphaFoldDB" id="A0A1V6PRN2"/>
<evidence type="ECO:0000313" key="1">
    <source>
        <dbReference type="EMBL" id="OQD79571.1"/>
    </source>
</evidence>
<gene>
    <name evidence="1" type="ORF">PENANT_c048G06894</name>
</gene>
<reference evidence="2" key="1">
    <citation type="journal article" date="2017" name="Nat. Microbiol.">
        <title>Global analysis of biosynthetic gene clusters reveals vast potential of secondary metabolite production in Penicillium species.</title>
        <authorList>
            <person name="Nielsen J.C."/>
            <person name="Grijseels S."/>
            <person name="Prigent S."/>
            <person name="Ji B."/>
            <person name="Dainat J."/>
            <person name="Nielsen K.F."/>
            <person name="Frisvad J.C."/>
            <person name="Workman M."/>
            <person name="Nielsen J."/>
        </authorList>
    </citation>
    <scope>NUCLEOTIDE SEQUENCE [LARGE SCALE GENOMIC DNA]</scope>
    <source>
        <strain evidence="2">IBT 31811</strain>
    </source>
</reference>
<keyword evidence="2" id="KW-1185">Reference proteome</keyword>
<evidence type="ECO:0000313" key="2">
    <source>
        <dbReference type="Proteomes" id="UP000191672"/>
    </source>
</evidence>